<evidence type="ECO:0008006" key="5">
    <source>
        <dbReference type="Google" id="ProtNLM"/>
    </source>
</evidence>
<proteinExistence type="predicted"/>
<feature type="transmembrane region" description="Helical" evidence="2">
    <location>
        <begin position="20"/>
        <end position="40"/>
    </location>
</feature>
<keyword evidence="2" id="KW-0472">Membrane</keyword>
<evidence type="ECO:0000313" key="4">
    <source>
        <dbReference type="Proteomes" id="UP001209654"/>
    </source>
</evidence>
<keyword evidence="2" id="KW-0812">Transmembrane</keyword>
<dbReference type="Proteomes" id="UP001209654">
    <property type="component" value="Unassembled WGS sequence"/>
</dbReference>
<keyword evidence="4" id="KW-1185">Reference proteome</keyword>
<reference evidence="3 4" key="1">
    <citation type="journal article" date="2023" name="Int. J. Syst. Evol. Microbiol.">
        <title>Arthrobacter mangrovi sp. nov., an actinobacterium isolated from the rhizosphere of a mangrove.</title>
        <authorList>
            <person name="Hamada M."/>
            <person name="Saitou S."/>
            <person name="Enomoto N."/>
            <person name="Nanri K."/>
            <person name="Hidaka K."/>
            <person name="Miura T."/>
            <person name="Tamura T."/>
        </authorList>
    </citation>
    <scope>NUCLEOTIDE SEQUENCE [LARGE SCALE GENOMIC DNA]</scope>
    <source>
        <strain evidence="3 4">NBRC 112813</strain>
    </source>
</reference>
<sequence length="194" mass="20610">MDETAKGEQGDKGFWHTAPGLITAVAALITALGGILGILVQSGVIDWGNDGQQLSATQGPAGAADSEGENRPEDAKPVPEQAGTSPVPWDRADADLVRRDGTSTTVKASTVALACTTGSLQFENGQQISLENVRSIRFDAIYMDSASADGLVTLLDGQELTDPIYTWNCPVWAQNKLGRVQIELGDIRLVKFNR</sequence>
<evidence type="ECO:0000256" key="1">
    <source>
        <dbReference type="SAM" id="MobiDB-lite"/>
    </source>
</evidence>
<name>A0ABQ5MT94_9MICC</name>
<comment type="caution">
    <text evidence="3">The sequence shown here is derived from an EMBL/GenBank/DDBJ whole genome shotgun (WGS) entry which is preliminary data.</text>
</comment>
<feature type="region of interest" description="Disordered" evidence="1">
    <location>
        <begin position="51"/>
        <end position="92"/>
    </location>
</feature>
<evidence type="ECO:0000313" key="3">
    <source>
        <dbReference type="EMBL" id="GLB67212.1"/>
    </source>
</evidence>
<evidence type="ECO:0000256" key="2">
    <source>
        <dbReference type="SAM" id="Phobius"/>
    </source>
</evidence>
<dbReference type="EMBL" id="BRVS01000006">
    <property type="protein sequence ID" value="GLB67212.1"/>
    <property type="molecule type" value="Genomic_DNA"/>
</dbReference>
<keyword evidence="2" id="KW-1133">Transmembrane helix</keyword>
<protein>
    <recommendedName>
        <fullName evidence="5">DUF306 domain-containing protein</fullName>
    </recommendedName>
</protein>
<feature type="compositionally biased region" description="Basic and acidic residues" evidence="1">
    <location>
        <begin position="68"/>
        <end position="77"/>
    </location>
</feature>
<dbReference type="RefSeq" id="WP_264795350.1">
    <property type="nucleotide sequence ID" value="NZ_BRVS01000006.1"/>
</dbReference>
<organism evidence="3 4">
    <name type="scientific">Arthrobacter mangrovi</name>
    <dbReference type="NCBI Taxonomy" id="2966350"/>
    <lineage>
        <taxon>Bacteria</taxon>
        <taxon>Bacillati</taxon>
        <taxon>Actinomycetota</taxon>
        <taxon>Actinomycetes</taxon>
        <taxon>Micrococcales</taxon>
        <taxon>Micrococcaceae</taxon>
        <taxon>Arthrobacter</taxon>
    </lineage>
</organism>
<gene>
    <name evidence="3" type="ORF">AHIS1636_16510</name>
</gene>
<accession>A0ABQ5MT94</accession>